<dbReference type="EC" id="3.1.4.58" evidence="2"/>
<organism evidence="3 4">
    <name type="scientific">Thermotoga petrophila (strain ATCC BAA-488 / DSM 13995 / JCM 10881 / RKU-1)</name>
    <dbReference type="NCBI Taxonomy" id="390874"/>
    <lineage>
        <taxon>Bacteria</taxon>
        <taxon>Thermotogati</taxon>
        <taxon>Thermotogota</taxon>
        <taxon>Thermotogae</taxon>
        <taxon>Thermotogales</taxon>
        <taxon>Thermotogaceae</taxon>
        <taxon>Thermotoga</taxon>
    </lineage>
</organism>
<dbReference type="HOGENOM" id="CLU_081251_3_4_0"/>
<dbReference type="InterPro" id="IPR004175">
    <property type="entry name" value="RNA_CPDase"/>
</dbReference>
<dbReference type="FunFam" id="3.90.1140.10:FF:000009">
    <property type="entry name" value="RNA 2',3'-cyclic phosphodiesterase"/>
    <property type="match status" value="1"/>
</dbReference>
<proteinExistence type="inferred from homology"/>
<reference evidence="3 4" key="2">
    <citation type="journal article" date="2009" name="Proc. Natl. Acad. Sci. U.S.A.">
        <title>On the chimeric nature, thermophilic origin, and phylogenetic placement of the Thermotogales.</title>
        <authorList>
            <person name="Zhaxybayeva O."/>
            <person name="Swithers K.S."/>
            <person name="Lapierre P."/>
            <person name="Fournier G.P."/>
            <person name="Bickhart D.M."/>
            <person name="DeBoy R.T."/>
            <person name="Nelson K.E."/>
            <person name="Nesbo C.L."/>
            <person name="Doolittle W.F."/>
            <person name="Gogarten J.P."/>
            <person name="Noll K.M."/>
        </authorList>
    </citation>
    <scope>NUCLEOTIDE SEQUENCE [LARGE SCALE GENOMIC DNA]</scope>
    <source>
        <strain evidence="4">ATCC BAA-488 / DSM 13995 / JCM 10881 / RKU-1</strain>
    </source>
</reference>
<feature type="active site" description="Proton acceptor" evidence="2">
    <location>
        <position position="125"/>
    </location>
</feature>
<reference evidence="4" key="1">
    <citation type="submission" date="2007-05" db="EMBL/GenBank/DDBJ databases">
        <title>Complete sequence of Thermotoga petrophila RKU-1.</title>
        <authorList>
            <consortium name="US DOE Joint Genome Institute"/>
            <person name="Copeland A."/>
            <person name="Lucas S."/>
            <person name="Lapidus A."/>
            <person name="Barry K."/>
            <person name="Glavina del Rio T."/>
            <person name="Dalin E."/>
            <person name="Tice H."/>
            <person name="Pitluck S."/>
            <person name="Sims D."/>
            <person name="Brettin T."/>
            <person name="Bruce D."/>
            <person name="Detter J.C."/>
            <person name="Han C."/>
            <person name="Tapia R."/>
            <person name="Schmutz J."/>
            <person name="Larimer F."/>
            <person name="Land M."/>
            <person name="Hauser L."/>
            <person name="Kyrpides N."/>
            <person name="Mikhailova N."/>
            <person name="Nelson K."/>
            <person name="Gogarten J.P."/>
            <person name="Noll K."/>
            <person name="Richardson P."/>
        </authorList>
    </citation>
    <scope>NUCLEOTIDE SEQUENCE [LARGE SCALE GENOMIC DNA]</scope>
    <source>
        <strain evidence="4">ATCC BAA-488 / DSM 13995 / JCM 10881 / RKU-1</strain>
    </source>
</reference>
<dbReference type="PANTHER" id="PTHR35561:SF1">
    <property type="entry name" value="RNA 2',3'-CYCLIC PHOSPHODIESTERASE"/>
    <property type="match status" value="1"/>
</dbReference>
<evidence type="ECO:0000313" key="3">
    <source>
        <dbReference type="EMBL" id="ABQ46955.1"/>
    </source>
</evidence>
<dbReference type="Gene3D" id="3.90.1140.10">
    <property type="entry name" value="Cyclic phosphodiesterase"/>
    <property type="match status" value="1"/>
</dbReference>
<sequence length="187" mass="22150">MRTFIAIDVNEEVKKQASEIIEKLMRRGFGATWVSEENMHLTLFFLGEVDEQKISEIAEHLCRRVRGFPSFSFTVKGFGYFKRKMSPRVFWLGVENTDRLMKLYEELRNELSHHGFSFEEKFVPHITIGRVKYYPDKWEKLIEDIDFPPIEVAVDRFKIYSSTLTPTGPIYRVLYECQFEGGLIRYV</sequence>
<accession>A5IL82</accession>
<dbReference type="GO" id="GO:0004113">
    <property type="term" value="F:2',3'-cyclic-nucleotide 3'-phosphodiesterase activity"/>
    <property type="evidence" value="ECO:0007669"/>
    <property type="project" value="InterPro"/>
</dbReference>
<dbReference type="GO" id="GO:0008664">
    <property type="term" value="F:RNA 2',3'-cyclic 3'-phosphodiesterase activity"/>
    <property type="evidence" value="ECO:0007669"/>
    <property type="project" value="UniProtKB-EC"/>
</dbReference>
<dbReference type="HAMAP" id="MF_01940">
    <property type="entry name" value="RNA_CPDase"/>
    <property type="match status" value="1"/>
</dbReference>
<feature type="short sequence motif" description="HXTX 1" evidence="2">
    <location>
        <begin position="40"/>
        <end position="43"/>
    </location>
</feature>
<dbReference type="SUPFAM" id="SSF55144">
    <property type="entry name" value="LigT-like"/>
    <property type="match status" value="1"/>
</dbReference>
<comment type="similarity">
    <text evidence="2">Belongs to the 2H phosphoesterase superfamily. ThpR family.</text>
</comment>
<dbReference type="Pfam" id="PF13563">
    <property type="entry name" value="2_5_RNA_ligase2"/>
    <property type="match status" value="1"/>
</dbReference>
<comment type="function">
    <text evidence="2">Hydrolyzes RNA 2',3'-cyclic phosphodiester to an RNA 2'-phosphomonoester.</text>
</comment>
<dbReference type="KEGG" id="tpt:Tpet_0937"/>
<feature type="active site" description="Proton donor" evidence="2">
    <location>
        <position position="40"/>
    </location>
</feature>
<dbReference type="eggNOG" id="COG1514">
    <property type="taxonomic scope" value="Bacteria"/>
</dbReference>
<dbReference type="STRING" id="390874.Tpet_0937"/>
<evidence type="ECO:0000313" key="4">
    <source>
        <dbReference type="Proteomes" id="UP000006558"/>
    </source>
</evidence>
<gene>
    <name evidence="3" type="ordered locus">Tpet_0937</name>
</gene>
<keyword evidence="1 2" id="KW-0378">Hydrolase</keyword>
<dbReference type="NCBIfam" id="TIGR02258">
    <property type="entry name" value="2_5_ligase"/>
    <property type="match status" value="1"/>
</dbReference>
<protein>
    <recommendedName>
        <fullName evidence="2">RNA 2',3'-cyclic phosphodiesterase</fullName>
        <shortName evidence="2">RNA 2',3'-CPDase</shortName>
        <ecNumber evidence="2">3.1.4.58</ecNumber>
    </recommendedName>
</protein>
<dbReference type="RefSeq" id="WP_011943498.1">
    <property type="nucleotide sequence ID" value="NC_009486.1"/>
</dbReference>
<dbReference type="PANTHER" id="PTHR35561">
    <property type="entry name" value="RNA 2',3'-CYCLIC PHOSPHODIESTERASE"/>
    <property type="match status" value="1"/>
</dbReference>
<dbReference type="EMBL" id="CP000702">
    <property type="protein sequence ID" value="ABQ46955.1"/>
    <property type="molecule type" value="Genomic_DNA"/>
</dbReference>
<keyword evidence="3" id="KW-0436">Ligase</keyword>
<dbReference type="InterPro" id="IPR009097">
    <property type="entry name" value="Cyclic_Pdiesterase"/>
</dbReference>
<feature type="short sequence motif" description="HXTX 2" evidence="2">
    <location>
        <begin position="125"/>
        <end position="128"/>
    </location>
</feature>
<dbReference type="AlphaFoldDB" id="A5IL82"/>
<comment type="catalytic activity">
    <reaction evidence="2">
        <text>a 3'-end 2',3'-cyclophospho-ribonucleotide-RNA + H2O = a 3'-end 2'-phospho-ribonucleotide-RNA + H(+)</text>
        <dbReference type="Rhea" id="RHEA:11828"/>
        <dbReference type="Rhea" id="RHEA-COMP:10464"/>
        <dbReference type="Rhea" id="RHEA-COMP:17353"/>
        <dbReference type="ChEBI" id="CHEBI:15377"/>
        <dbReference type="ChEBI" id="CHEBI:15378"/>
        <dbReference type="ChEBI" id="CHEBI:83064"/>
        <dbReference type="ChEBI" id="CHEBI:173113"/>
        <dbReference type="EC" id="3.1.4.58"/>
    </reaction>
</comment>
<dbReference type="GO" id="GO:0016874">
    <property type="term" value="F:ligase activity"/>
    <property type="evidence" value="ECO:0007669"/>
    <property type="project" value="UniProtKB-KW"/>
</dbReference>
<dbReference type="Proteomes" id="UP000006558">
    <property type="component" value="Chromosome"/>
</dbReference>
<evidence type="ECO:0000256" key="1">
    <source>
        <dbReference type="ARBA" id="ARBA00022801"/>
    </source>
</evidence>
<name>A5IL82_THEP1</name>
<evidence type="ECO:0000256" key="2">
    <source>
        <dbReference type="HAMAP-Rule" id="MF_01940"/>
    </source>
</evidence>